<proteinExistence type="predicted"/>
<dbReference type="RefSeq" id="WP_346085569.1">
    <property type="nucleotide sequence ID" value="NZ_BAAAZK010000003.1"/>
</dbReference>
<dbReference type="SUPFAM" id="SSF159501">
    <property type="entry name" value="EreA/ChaN-like"/>
    <property type="match status" value="1"/>
</dbReference>
<evidence type="ECO:0008006" key="5">
    <source>
        <dbReference type="Google" id="ProtNLM"/>
    </source>
</evidence>
<feature type="coiled-coil region" evidence="1">
    <location>
        <begin position="343"/>
        <end position="370"/>
    </location>
</feature>
<dbReference type="InterPro" id="IPR052036">
    <property type="entry name" value="Hydrolase/PRTase-associated"/>
</dbReference>
<dbReference type="Gene3D" id="1.20.1440.30">
    <property type="entry name" value="Biosynthetic Protein domain"/>
    <property type="match status" value="1"/>
</dbReference>
<dbReference type="Pfam" id="PF05139">
    <property type="entry name" value="Erythro_esteras"/>
    <property type="match status" value="1"/>
</dbReference>
<reference evidence="4" key="1">
    <citation type="journal article" date="2019" name="Int. J. Syst. Evol. Microbiol.">
        <title>The Global Catalogue of Microorganisms (GCM) 10K type strain sequencing project: providing services to taxonomists for standard genome sequencing and annotation.</title>
        <authorList>
            <consortium name="The Broad Institute Genomics Platform"/>
            <consortium name="The Broad Institute Genome Sequencing Center for Infectious Disease"/>
            <person name="Wu L."/>
            <person name="Ma J."/>
        </authorList>
    </citation>
    <scope>NUCLEOTIDE SEQUENCE [LARGE SCALE GENOMIC DNA]</scope>
    <source>
        <strain evidence="4">JCM 16722</strain>
    </source>
</reference>
<dbReference type="Gene3D" id="3.40.1660.10">
    <property type="entry name" value="EreA-like (biosynthetic domain)"/>
    <property type="match status" value="1"/>
</dbReference>
<keyword evidence="1" id="KW-0175">Coiled coil</keyword>
<sequence>MNGISKILIVFTSLCLSSIVGFAQKSQNLSFELKNYSTSLPKYWFVGGKGFSYLLDSIEKHAGKYSLKMEKTGDLNGDFGVYTGTLPIETYAGKSVEYRGWVKTKGVKNGYAGLWLRVDGDNGATLGFDNMEDRGLKGDNNWTQVSIKMDVNKDAKNINFGGLFPGEGTVWFDDLELYIDGEKFVDIVEAAPKTSLSPSELAALKKYSYPLRTYEPDSGDTKDLKPLGKLIGSSKVVALGEVTHGSSEIFKMKNRIIQYLAVNKGFDMFSMEANMPESYKLNDYTVRGEGDPKKLIAGMYFWTWQTDEVLNMVEWMRRFNQPKQRITFTGFDMQFYAGAVNEILNAFKENKEIKDKIDSLKNQLDVVRSNAQKNSGMIVVDASAKKEINGMISFLKNSVEISSFKTAEKAWLQQNIVIIEQYLAMNNYSWRDECMADNFMWIKEQNPQSKFVIWAHNAHIMETNQMQGDHLAQKLKDDYVTFGFSFYDGSYTAVGKKGLTSYDAVKAYPGTLEYLLEQVQEPMFILDLKKAKSDKHKDIEWLLGKLEYRRTGAGGGNPIEFSEGKISEDFDYLIFIKTSSPSTLLPANR</sequence>
<protein>
    <recommendedName>
        <fullName evidence="5">Erythromycin esterase</fullName>
    </recommendedName>
</protein>
<feature type="chain" id="PRO_5047010369" description="Erythromycin esterase" evidence="2">
    <location>
        <begin position="24"/>
        <end position="589"/>
    </location>
</feature>
<dbReference type="Gene3D" id="2.60.120.260">
    <property type="entry name" value="Galactose-binding domain-like"/>
    <property type="match status" value="1"/>
</dbReference>
<comment type="caution">
    <text evidence="3">The sequence shown here is derived from an EMBL/GenBank/DDBJ whole genome shotgun (WGS) entry which is preliminary data.</text>
</comment>
<organism evidence="3 4">
    <name type="scientific">Sphingobacterium ginsenosidimutans</name>
    <dbReference type="NCBI Taxonomy" id="687845"/>
    <lineage>
        <taxon>Bacteria</taxon>
        <taxon>Pseudomonadati</taxon>
        <taxon>Bacteroidota</taxon>
        <taxon>Sphingobacteriia</taxon>
        <taxon>Sphingobacteriales</taxon>
        <taxon>Sphingobacteriaceae</taxon>
        <taxon>Sphingobacterium</taxon>
    </lineage>
</organism>
<dbReference type="Gene3D" id="3.30.1870.10">
    <property type="entry name" value="EreA-like, domain 2"/>
    <property type="match status" value="1"/>
</dbReference>
<dbReference type="PANTHER" id="PTHR31299">
    <property type="entry name" value="ESTERASE, PUTATIVE (AFU_ORTHOLOGUE AFUA_1G05850)-RELATED"/>
    <property type="match status" value="1"/>
</dbReference>
<name>A0ABP7ZZD7_9SPHI</name>
<dbReference type="EMBL" id="BAAAZK010000003">
    <property type="protein sequence ID" value="GAA4173844.1"/>
    <property type="molecule type" value="Genomic_DNA"/>
</dbReference>
<dbReference type="CDD" id="cd14728">
    <property type="entry name" value="Ere-like"/>
    <property type="match status" value="1"/>
</dbReference>
<evidence type="ECO:0000313" key="4">
    <source>
        <dbReference type="Proteomes" id="UP001500167"/>
    </source>
</evidence>
<dbReference type="PANTHER" id="PTHR31299:SF0">
    <property type="entry name" value="ESTERASE, PUTATIVE (AFU_ORTHOLOGUE AFUA_1G05850)-RELATED"/>
    <property type="match status" value="1"/>
</dbReference>
<accession>A0ABP7ZZD7</accession>
<gene>
    <name evidence="3" type="ORF">GCM10022218_17350</name>
</gene>
<dbReference type="InterPro" id="IPR007815">
    <property type="entry name" value="Emycin_Estase"/>
</dbReference>
<keyword evidence="4" id="KW-1185">Reference proteome</keyword>
<evidence type="ECO:0000256" key="1">
    <source>
        <dbReference type="SAM" id="Coils"/>
    </source>
</evidence>
<evidence type="ECO:0000313" key="3">
    <source>
        <dbReference type="EMBL" id="GAA4173844.1"/>
    </source>
</evidence>
<evidence type="ECO:0000256" key="2">
    <source>
        <dbReference type="SAM" id="SignalP"/>
    </source>
</evidence>
<feature type="signal peptide" evidence="2">
    <location>
        <begin position="1"/>
        <end position="23"/>
    </location>
</feature>
<dbReference type="Proteomes" id="UP001500167">
    <property type="component" value="Unassembled WGS sequence"/>
</dbReference>
<keyword evidence="2" id="KW-0732">Signal</keyword>